<gene>
    <name evidence="4" type="ORF">GCM10010449_80450</name>
</gene>
<dbReference type="Proteomes" id="UP001501637">
    <property type="component" value="Unassembled WGS sequence"/>
</dbReference>
<name>A0ABP6NIU6_9ACTN</name>
<dbReference type="InterPro" id="IPR034660">
    <property type="entry name" value="DinB/YfiT-like"/>
</dbReference>
<dbReference type="PANTHER" id="PTHR40758:SF1">
    <property type="entry name" value="CONSERVED PROTEIN"/>
    <property type="match status" value="1"/>
</dbReference>
<dbReference type="Pfam" id="PF07398">
    <property type="entry name" value="MDMPI_C"/>
    <property type="match status" value="1"/>
</dbReference>
<proteinExistence type="predicted"/>
<feature type="region of interest" description="Disordered" evidence="1">
    <location>
        <begin position="16"/>
        <end position="43"/>
    </location>
</feature>
<dbReference type="InterPro" id="IPR017517">
    <property type="entry name" value="Maleyloyr_isom"/>
</dbReference>
<keyword evidence="5" id="KW-1185">Reference proteome</keyword>
<dbReference type="Gene3D" id="1.20.120.450">
    <property type="entry name" value="dinb family like domain"/>
    <property type="match status" value="1"/>
</dbReference>
<evidence type="ECO:0000259" key="3">
    <source>
        <dbReference type="Pfam" id="PF11716"/>
    </source>
</evidence>
<dbReference type="PANTHER" id="PTHR40758">
    <property type="entry name" value="CONSERVED PROTEIN"/>
    <property type="match status" value="1"/>
</dbReference>
<feature type="domain" description="MDMPI C-terminal" evidence="2">
    <location>
        <begin position="188"/>
        <end position="279"/>
    </location>
</feature>
<dbReference type="InterPro" id="IPR024344">
    <property type="entry name" value="MDMPI_metal-binding"/>
</dbReference>
<dbReference type="SUPFAM" id="SSF109854">
    <property type="entry name" value="DinB/YfiT-like putative metalloenzymes"/>
    <property type="match status" value="1"/>
</dbReference>
<dbReference type="InterPro" id="IPR010872">
    <property type="entry name" value="MDMPI_C-term_domain"/>
</dbReference>
<evidence type="ECO:0000313" key="5">
    <source>
        <dbReference type="Proteomes" id="UP001501637"/>
    </source>
</evidence>
<keyword evidence="4" id="KW-0413">Isomerase</keyword>
<dbReference type="NCBIfam" id="TIGR03083">
    <property type="entry name" value="maleylpyruvate isomerase family mycothiol-dependent enzyme"/>
    <property type="match status" value="1"/>
</dbReference>
<sequence>MYGLRGLLATLTNIRSRQPAVGEPSPSAARRPPRDQRTPSGTIPHMEISEHLQVLDAEGKLLARAAEAAGTDAKVATCPGWTVRDLLRHTGAVHRWAAAFVADGHTSPRPIGDPPDLDGAALLDWYRQAHADLVATLRAAAPDIQCWAFLPAPSPLAFWARRQANETTIHRVDAESALGGAPSPIGTEFAADGIDELLRGFHARSRSRVRTPEPRVLRMRATDAGADAVWTVRLSQEPPVTERGDDGRADCEVSGPAEHLYLALWNRAPIPHVSGDTTLSALWSETSGV</sequence>
<accession>A0ABP6NIU6</accession>
<comment type="caution">
    <text evidence="4">The sequence shown here is derived from an EMBL/GenBank/DDBJ whole genome shotgun (WGS) entry which is preliminary data.</text>
</comment>
<organism evidence="4 5">
    <name type="scientific">Streptomyces rectiviolaceus</name>
    <dbReference type="NCBI Taxonomy" id="332591"/>
    <lineage>
        <taxon>Bacteria</taxon>
        <taxon>Bacillati</taxon>
        <taxon>Actinomycetota</taxon>
        <taxon>Actinomycetes</taxon>
        <taxon>Kitasatosporales</taxon>
        <taxon>Streptomycetaceae</taxon>
        <taxon>Streptomyces</taxon>
    </lineage>
</organism>
<evidence type="ECO:0000313" key="4">
    <source>
        <dbReference type="EMBL" id="GAA3149871.1"/>
    </source>
</evidence>
<dbReference type="EMBL" id="BAAAUG010000210">
    <property type="protein sequence ID" value="GAA3149871.1"/>
    <property type="molecule type" value="Genomic_DNA"/>
</dbReference>
<feature type="domain" description="Mycothiol-dependent maleylpyruvate isomerase metal-binding" evidence="3">
    <location>
        <begin position="57"/>
        <end position="174"/>
    </location>
</feature>
<protein>
    <submittedName>
        <fullName evidence="4">Maleylpyruvate isomerase family mycothiol-dependent enzyme</fullName>
    </submittedName>
</protein>
<dbReference type="Pfam" id="PF11716">
    <property type="entry name" value="MDMPI_N"/>
    <property type="match status" value="1"/>
</dbReference>
<reference evidence="5" key="1">
    <citation type="journal article" date="2019" name="Int. J. Syst. Evol. Microbiol.">
        <title>The Global Catalogue of Microorganisms (GCM) 10K type strain sequencing project: providing services to taxonomists for standard genome sequencing and annotation.</title>
        <authorList>
            <consortium name="The Broad Institute Genomics Platform"/>
            <consortium name="The Broad Institute Genome Sequencing Center for Infectious Disease"/>
            <person name="Wu L."/>
            <person name="Ma J."/>
        </authorList>
    </citation>
    <scope>NUCLEOTIDE SEQUENCE [LARGE SCALE GENOMIC DNA]</scope>
    <source>
        <strain evidence="5">JCM 9092</strain>
    </source>
</reference>
<evidence type="ECO:0000259" key="2">
    <source>
        <dbReference type="Pfam" id="PF07398"/>
    </source>
</evidence>
<dbReference type="GO" id="GO:0016853">
    <property type="term" value="F:isomerase activity"/>
    <property type="evidence" value="ECO:0007669"/>
    <property type="project" value="UniProtKB-KW"/>
</dbReference>
<evidence type="ECO:0000256" key="1">
    <source>
        <dbReference type="SAM" id="MobiDB-lite"/>
    </source>
</evidence>